<dbReference type="GO" id="GO:0016712">
    <property type="term" value="F:oxidoreductase activity, acting on paired donors, with incorporation or reduction of molecular oxygen, reduced flavin or flavoprotein as one donor, and incorporation of one atom of oxygen"/>
    <property type="evidence" value="ECO:0007669"/>
    <property type="project" value="TreeGrafter"/>
</dbReference>
<gene>
    <name evidence="4" type="ORF">B8W67_06015</name>
</gene>
<dbReference type="PIRSF" id="PIRSF016578">
    <property type="entry name" value="HsaA"/>
    <property type="match status" value="1"/>
</dbReference>
<evidence type="ECO:0000256" key="3">
    <source>
        <dbReference type="ARBA" id="ARBA00023002"/>
    </source>
</evidence>
<evidence type="ECO:0000313" key="5">
    <source>
        <dbReference type="Proteomes" id="UP000193577"/>
    </source>
</evidence>
<sequence length="388" mass="41269">MTTLSAPAAGVADEFIAALAERAGDAETARRLPPETIADYRKSGLDRLLMPARYGGAQAEFPEILDPIRRMAHGCASSAWTLGFYTLHNWMLALFDEQTQSEVFADGPVLCPAPLAPTGRAVPDGDGFRLTGRWSWATGVMDAQWILVGAICGAEDAPFPALVLVPASAITVEDVWHTAGMRATGSNDVVITDTWVPAHHLVNVVDIYGGTTPGAALHDAPTYRWPMVPALALVAAMPALGAAERVTELFAERLSKRVLAYSGAAQKDQPAAQIRLGSARVRLRALHGLLADTVAQIQTAVSAGERVTRAQRADARAAAAHIVHESRAIIADLLEAAGASVHFLDNPLQRAKRDVDIICGHVVFDYDVSRELAGALEVGVKISPISMI</sequence>
<evidence type="ECO:0000256" key="2">
    <source>
        <dbReference type="ARBA" id="ARBA00022827"/>
    </source>
</evidence>
<evidence type="ECO:0000256" key="1">
    <source>
        <dbReference type="ARBA" id="ARBA00022630"/>
    </source>
</evidence>
<keyword evidence="5" id="KW-1185">Reference proteome</keyword>
<protein>
    <submittedName>
        <fullName evidence="4">Acyl-CoA dehydrogenase</fullName>
    </submittedName>
</protein>
<dbReference type="AlphaFoldDB" id="A0A7I7SCI3"/>
<dbReference type="InterPro" id="IPR013107">
    <property type="entry name" value="Acyl-CoA_DH_C"/>
</dbReference>
<dbReference type="SUPFAM" id="SSF47203">
    <property type="entry name" value="Acyl-CoA dehydrogenase C-terminal domain-like"/>
    <property type="match status" value="1"/>
</dbReference>
<dbReference type="RefSeq" id="WP_085302929.1">
    <property type="nucleotide sequence ID" value="NZ_AP022594.1"/>
</dbReference>
<dbReference type="GO" id="GO:0003995">
    <property type="term" value="F:acyl-CoA dehydrogenase activity"/>
    <property type="evidence" value="ECO:0007669"/>
    <property type="project" value="TreeGrafter"/>
</dbReference>
<dbReference type="InterPro" id="IPR050741">
    <property type="entry name" value="Acyl-CoA_dehydrogenase"/>
</dbReference>
<dbReference type="GO" id="GO:0050660">
    <property type="term" value="F:flavin adenine dinucleotide binding"/>
    <property type="evidence" value="ECO:0007669"/>
    <property type="project" value="InterPro"/>
</dbReference>
<organism evidence="4 5">
    <name type="scientific">Mycolicibacillus koreensis</name>
    <dbReference type="NCBI Taxonomy" id="1069220"/>
    <lineage>
        <taxon>Bacteria</taxon>
        <taxon>Bacillati</taxon>
        <taxon>Actinomycetota</taxon>
        <taxon>Actinomycetes</taxon>
        <taxon>Mycobacteriales</taxon>
        <taxon>Mycobacteriaceae</taxon>
        <taxon>Mycolicibacillus</taxon>
    </lineage>
</organism>
<evidence type="ECO:0000313" key="4">
    <source>
        <dbReference type="EMBL" id="OSC34525.1"/>
    </source>
</evidence>
<dbReference type="Gene3D" id="1.20.140.10">
    <property type="entry name" value="Butyryl-CoA Dehydrogenase, subunit A, domain 3"/>
    <property type="match status" value="1"/>
</dbReference>
<dbReference type="PANTHER" id="PTHR48083">
    <property type="entry name" value="MEDIUM-CHAIN SPECIFIC ACYL-COA DEHYDROGENASE, MITOCHONDRIAL-RELATED"/>
    <property type="match status" value="1"/>
</dbReference>
<comment type="caution">
    <text evidence="4">The sequence shown here is derived from an EMBL/GenBank/DDBJ whole genome shotgun (WGS) entry which is preliminary data.</text>
</comment>
<keyword evidence="1" id="KW-0285">Flavoprotein</keyword>
<dbReference type="SUPFAM" id="SSF56645">
    <property type="entry name" value="Acyl-CoA dehydrogenase NM domain-like"/>
    <property type="match status" value="1"/>
</dbReference>
<proteinExistence type="predicted"/>
<dbReference type="Gene3D" id="1.10.540.10">
    <property type="entry name" value="Acyl-CoA dehydrogenase/oxidase, N-terminal domain"/>
    <property type="match status" value="1"/>
</dbReference>
<keyword evidence="3" id="KW-0560">Oxidoreductase</keyword>
<dbReference type="PANTHER" id="PTHR48083:SF19">
    <property type="entry name" value="FLAVIN-DEPENDENT MONOOXYGENASE, OXYGENASE SUBUNIT HSAA"/>
    <property type="match status" value="1"/>
</dbReference>
<dbReference type="InterPro" id="IPR037069">
    <property type="entry name" value="AcylCoA_DH/ox_N_sf"/>
</dbReference>
<dbReference type="Gene3D" id="2.40.110.10">
    <property type="entry name" value="Butyryl-CoA Dehydrogenase, subunit A, domain 2"/>
    <property type="match status" value="1"/>
</dbReference>
<name>A0A7I7SCI3_9MYCO</name>
<dbReference type="InterPro" id="IPR009100">
    <property type="entry name" value="AcylCoA_DH/oxidase_NM_dom_sf"/>
</dbReference>
<accession>A0A7I7SCI3</accession>
<dbReference type="OrthoDB" id="3404950at2"/>
<dbReference type="InterPro" id="IPR046373">
    <property type="entry name" value="Acyl-CoA_Oxase/DH_mid-dom_sf"/>
</dbReference>
<dbReference type="Pfam" id="PF08028">
    <property type="entry name" value="Acyl-CoA_dh_2"/>
    <property type="match status" value="1"/>
</dbReference>
<keyword evidence="2" id="KW-0274">FAD</keyword>
<dbReference type="EMBL" id="NCXO01000009">
    <property type="protein sequence ID" value="OSC34525.1"/>
    <property type="molecule type" value="Genomic_DNA"/>
</dbReference>
<dbReference type="GO" id="GO:0005737">
    <property type="term" value="C:cytoplasm"/>
    <property type="evidence" value="ECO:0007669"/>
    <property type="project" value="TreeGrafter"/>
</dbReference>
<dbReference type="Proteomes" id="UP000193577">
    <property type="component" value="Unassembled WGS sequence"/>
</dbReference>
<dbReference type="InterPro" id="IPR036250">
    <property type="entry name" value="AcylCo_DH-like_C"/>
</dbReference>
<reference evidence="4 5" key="1">
    <citation type="submission" date="2017-04" db="EMBL/GenBank/DDBJ databases">
        <title>The new phylogeny of genus Mycobacterium.</title>
        <authorList>
            <person name="Tortoli E."/>
            <person name="Trovato A."/>
            <person name="Cirillo D.M."/>
        </authorList>
    </citation>
    <scope>NUCLEOTIDE SEQUENCE [LARGE SCALE GENOMIC DNA]</scope>
    <source>
        <strain evidence="4 5">KCTC 19819</strain>
    </source>
</reference>
<dbReference type="GO" id="GO:0033539">
    <property type="term" value="P:fatty acid beta-oxidation using acyl-CoA dehydrogenase"/>
    <property type="evidence" value="ECO:0007669"/>
    <property type="project" value="TreeGrafter"/>
</dbReference>